<dbReference type="Pfam" id="PF00061">
    <property type="entry name" value="Lipocalin"/>
    <property type="match status" value="1"/>
</dbReference>
<feature type="domain" description="Lipocalin/cytosolic fatty-acid binding" evidence="7">
    <location>
        <begin position="32"/>
        <end position="165"/>
    </location>
</feature>
<keyword evidence="9" id="KW-1185">Reference proteome</keyword>
<reference evidence="8 9" key="1">
    <citation type="journal article" date="2007" name="Nature">
        <title>Genome of the marsupial Monodelphis domestica reveals innovation in non-coding sequences.</title>
        <authorList>
            <person name="Mikkelsen T.S."/>
            <person name="Wakefield M.J."/>
            <person name="Aken B."/>
            <person name="Amemiya C.T."/>
            <person name="Chang J.L."/>
            <person name="Duke S."/>
            <person name="Garber M."/>
            <person name="Gentles A.J."/>
            <person name="Goodstadt L."/>
            <person name="Heger A."/>
            <person name="Jurka J."/>
            <person name="Kamal M."/>
            <person name="Mauceli E."/>
            <person name="Searle S.M."/>
            <person name="Sharpe T."/>
            <person name="Baker M.L."/>
            <person name="Batzer M.A."/>
            <person name="Benos P.V."/>
            <person name="Belov K."/>
            <person name="Clamp M."/>
            <person name="Cook A."/>
            <person name="Cuff J."/>
            <person name="Das R."/>
            <person name="Davidow L."/>
            <person name="Deakin J.E."/>
            <person name="Fazzari M.J."/>
            <person name="Glass J.L."/>
            <person name="Grabherr M."/>
            <person name="Greally J.M."/>
            <person name="Gu W."/>
            <person name="Hore T.A."/>
            <person name="Huttley G.A."/>
            <person name="Kleber M."/>
            <person name="Jirtle R.L."/>
            <person name="Koina E."/>
            <person name="Lee J.T."/>
            <person name="Mahony S."/>
            <person name="Marra M.A."/>
            <person name="Miller R.D."/>
            <person name="Nicholls R.D."/>
            <person name="Oda M."/>
            <person name="Papenfuss A.T."/>
            <person name="Parra Z.E."/>
            <person name="Pollock D.D."/>
            <person name="Ray D.A."/>
            <person name="Schein J.E."/>
            <person name="Speed T.P."/>
            <person name="Thompson K."/>
            <person name="VandeBerg J.L."/>
            <person name="Wade C.M."/>
            <person name="Walker J.A."/>
            <person name="Waters P.D."/>
            <person name="Webber C."/>
            <person name="Weidman J.R."/>
            <person name="Xie X."/>
            <person name="Zody M.C."/>
            <person name="Baldwin J."/>
            <person name="Abdouelleil A."/>
            <person name="Abdulkadir J."/>
            <person name="Abebe A."/>
            <person name="Abera B."/>
            <person name="Abreu J."/>
            <person name="Acer S.C."/>
            <person name="Aftuck L."/>
            <person name="Alexander A."/>
            <person name="An P."/>
            <person name="Anderson E."/>
            <person name="Anderson S."/>
            <person name="Arachi H."/>
            <person name="Azer M."/>
            <person name="Bachantsang P."/>
            <person name="Barry A."/>
            <person name="Bayul T."/>
            <person name="Berlin A."/>
            <person name="Bessette D."/>
            <person name="Bloom T."/>
            <person name="Bloom T."/>
            <person name="Boguslavskiy L."/>
            <person name="Bonnet C."/>
            <person name="Boukhgalter B."/>
            <person name="Bourzgui I."/>
            <person name="Brown A."/>
            <person name="Cahill P."/>
            <person name="Channer S."/>
            <person name="Cheshatsang Y."/>
            <person name="Chuda L."/>
            <person name="Citroen M."/>
            <person name="Collymore A."/>
            <person name="Cooke P."/>
            <person name="Costello M."/>
            <person name="D'Aco K."/>
            <person name="Daza R."/>
            <person name="De Haan G."/>
            <person name="DeGray S."/>
            <person name="DeMaso C."/>
            <person name="Dhargay N."/>
            <person name="Dooley K."/>
            <person name="Dooley E."/>
            <person name="Doricent M."/>
            <person name="Dorje P."/>
            <person name="Dorjee K."/>
            <person name="Dupes A."/>
            <person name="Elong R."/>
            <person name="Falk J."/>
            <person name="Farina A."/>
            <person name="Faro S."/>
            <person name="Ferguson D."/>
            <person name="Fisher S."/>
            <person name="Foley C.D."/>
            <person name="Franke A."/>
            <person name="Friedrich D."/>
            <person name="Gadbois L."/>
            <person name="Gearin G."/>
            <person name="Gearin C.R."/>
            <person name="Giannoukos G."/>
            <person name="Goode T."/>
            <person name="Graham J."/>
            <person name="Grandbois E."/>
            <person name="Grewal S."/>
            <person name="Gyaltsen K."/>
            <person name="Hafez N."/>
            <person name="Hagos B."/>
            <person name="Hall J."/>
            <person name="Henson C."/>
            <person name="Hollinger A."/>
            <person name="Honan T."/>
            <person name="Huard M.D."/>
            <person name="Hughes L."/>
            <person name="Hurhula B."/>
            <person name="Husby M.E."/>
            <person name="Kamat A."/>
            <person name="Kanga B."/>
            <person name="Kashin S."/>
            <person name="Khazanovich D."/>
            <person name="Kisner P."/>
            <person name="Lance K."/>
            <person name="Lara M."/>
            <person name="Lee W."/>
            <person name="Lennon N."/>
            <person name="Letendre F."/>
            <person name="LeVine R."/>
            <person name="Lipovsky A."/>
            <person name="Liu X."/>
            <person name="Liu J."/>
            <person name="Liu S."/>
            <person name="Lokyitsang T."/>
            <person name="Lokyitsang Y."/>
            <person name="Lubonja R."/>
            <person name="Lui A."/>
            <person name="MacDonald P."/>
            <person name="Magnisalis V."/>
            <person name="Maru K."/>
            <person name="Matthews C."/>
            <person name="McCusker W."/>
            <person name="McDonough S."/>
            <person name="Mehta T."/>
            <person name="Meldrim J."/>
            <person name="Meneus L."/>
            <person name="Mihai O."/>
            <person name="Mihalev A."/>
            <person name="Mihova T."/>
            <person name="Mittelman R."/>
            <person name="Mlenga V."/>
            <person name="Montmayeur A."/>
            <person name="Mulrain L."/>
            <person name="Navidi A."/>
            <person name="Naylor J."/>
            <person name="Negash T."/>
            <person name="Nguyen T."/>
            <person name="Nguyen N."/>
            <person name="Nicol R."/>
            <person name="Norbu C."/>
            <person name="Norbu N."/>
            <person name="Novod N."/>
            <person name="O'Neill B."/>
            <person name="Osman S."/>
            <person name="Markiewicz E."/>
            <person name="Oyono O.L."/>
            <person name="Patti C."/>
            <person name="Phunkhang P."/>
            <person name="Pierre F."/>
            <person name="Priest M."/>
            <person name="Raghuraman S."/>
            <person name="Rege F."/>
            <person name="Reyes R."/>
            <person name="Rise C."/>
            <person name="Rogov P."/>
            <person name="Ross K."/>
            <person name="Ryan E."/>
            <person name="Settipalli S."/>
            <person name="Shea T."/>
            <person name="Sherpa N."/>
            <person name="Shi L."/>
            <person name="Shih D."/>
            <person name="Sparrow T."/>
            <person name="Spaulding J."/>
            <person name="Stalker J."/>
            <person name="Stange-Thomann N."/>
            <person name="Stavropoulos S."/>
            <person name="Stone C."/>
            <person name="Strader C."/>
            <person name="Tesfaye S."/>
            <person name="Thomson T."/>
            <person name="Thoulutsang Y."/>
            <person name="Thoulutsang D."/>
            <person name="Topham K."/>
            <person name="Topping I."/>
            <person name="Tsamla T."/>
            <person name="Vassiliev H."/>
            <person name="Vo A."/>
            <person name="Wangchuk T."/>
            <person name="Wangdi T."/>
            <person name="Weiand M."/>
            <person name="Wilkinson J."/>
            <person name="Wilson A."/>
            <person name="Yadav S."/>
            <person name="Young G."/>
            <person name="Yu Q."/>
            <person name="Zembek L."/>
            <person name="Zhong D."/>
            <person name="Zimmer A."/>
            <person name="Zwirko Z."/>
            <person name="Jaffe D.B."/>
            <person name="Alvarez P."/>
            <person name="Brockman W."/>
            <person name="Butler J."/>
            <person name="Chin C."/>
            <person name="Gnerre S."/>
            <person name="MacCallum I."/>
            <person name="Graves J.A."/>
            <person name="Ponting C.P."/>
            <person name="Breen M."/>
            <person name="Samollow P.B."/>
            <person name="Lander E.S."/>
            <person name="Lindblad-Toh K."/>
        </authorList>
    </citation>
    <scope>NUCLEOTIDE SEQUENCE [LARGE SCALE GENOMIC DNA]</scope>
</reference>
<dbReference type="PANTHER" id="PTHR11430">
    <property type="entry name" value="LIPOCALIN"/>
    <property type="match status" value="1"/>
</dbReference>
<dbReference type="PANTHER" id="PTHR11430:SF124">
    <property type="entry name" value="LIPOCALIN 1-LIKE PROTEIN 1-RELATED"/>
    <property type="match status" value="1"/>
</dbReference>
<comment type="similarity">
    <text evidence="2">Belongs to the calycin superfamily. Lipocalin family.</text>
</comment>
<dbReference type="HOGENOM" id="CLU_125034_0_0_1"/>
<dbReference type="GeneID" id="103098204"/>
<protein>
    <submittedName>
        <fullName evidence="8">Late lactation protein B-like</fullName>
    </submittedName>
</protein>
<dbReference type="InParanoid" id="F6Z545"/>
<feature type="chain" id="PRO_5003347426" evidence="6">
    <location>
        <begin position="19"/>
        <end position="171"/>
    </location>
</feature>
<reference evidence="8" key="3">
    <citation type="submission" date="2025-09" db="UniProtKB">
        <authorList>
            <consortium name="Ensembl"/>
        </authorList>
    </citation>
    <scope>IDENTIFICATION</scope>
</reference>
<dbReference type="GO" id="GO:0005615">
    <property type="term" value="C:extracellular space"/>
    <property type="evidence" value="ECO:0000318"/>
    <property type="project" value="GO_Central"/>
</dbReference>
<dbReference type="InterPro" id="IPR000566">
    <property type="entry name" value="Lipocln_cytosolic_FA-bd_dom"/>
</dbReference>
<dbReference type="GeneTree" id="ENSGT01050000244868"/>
<dbReference type="Proteomes" id="UP000002280">
    <property type="component" value="Chromosome 1"/>
</dbReference>
<keyword evidence="5" id="KW-0494">Milk protein</keyword>
<keyword evidence="3" id="KW-0964">Secreted</keyword>
<feature type="signal peptide" evidence="6">
    <location>
        <begin position="1"/>
        <end position="18"/>
    </location>
</feature>
<dbReference type="OrthoDB" id="9448783at2759"/>
<reference evidence="8" key="2">
    <citation type="submission" date="2025-08" db="UniProtKB">
        <authorList>
            <consortium name="Ensembl"/>
        </authorList>
    </citation>
    <scope>IDENTIFICATION</scope>
</reference>
<evidence type="ECO:0000256" key="1">
    <source>
        <dbReference type="ARBA" id="ARBA00004613"/>
    </source>
</evidence>
<dbReference type="KEGG" id="mdo:103098204"/>
<dbReference type="eggNOG" id="ENOG502S22P">
    <property type="taxonomic scope" value="Eukaryota"/>
</dbReference>
<dbReference type="SUPFAM" id="SSF50814">
    <property type="entry name" value="Lipocalins"/>
    <property type="match status" value="1"/>
</dbReference>
<evidence type="ECO:0000256" key="6">
    <source>
        <dbReference type="SAM" id="SignalP"/>
    </source>
</evidence>
<proteinExistence type="inferred from homology"/>
<comment type="subcellular location">
    <subcellularLocation>
        <location evidence="1">Secreted</location>
    </subcellularLocation>
</comment>
<keyword evidence="4 6" id="KW-0732">Signal</keyword>
<accession>F6Z545</accession>
<dbReference type="Bgee" id="ENSMODG00000017468">
    <property type="expression patterns" value="Expressed in lung and 2 other cell types or tissues"/>
</dbReference>
<dbReference type="Gene3D" id="2.40.128.20">
    <property type="match status" value="1"/>
</dbReference>
<organism evidence="8 9">
    <name type="scientific">Monodelphis domestica</name>
    <name type="common">Gray short-tailed opossum</name>
    <dbReference type="NCBI Taxonomy" id="13616"/>
    <lineage>
        <taxon>Eukaryota</taxon>
        <taxon>Metazoa</taxon>
        <taxon>Chordata</taxon>
        <taxon>Craniata</taxon>
        <taxon>Vertebrata</taxon>
        <taxon>Euteleostomi</taxon>
        <taxon>Mammalia</taxon>
        <taxon>Metatheria</taxon>
        <taxon>Didelphimorphia</taxon>
        <taxon>Didelphidae</taxon>
        <taxon>Monodelphis</taxon>
    </lineage>
</organism>
<dbReference type="InterPro" id="IPR012674">
    <property type="entry name" value="Calycin"/>
</dbReference>
<dbReference type="FunCoup" id="F6Z545">
    <property type="interactions" value="142"/>
</dbReference>
<sequence>MKILFLTIALSLFTILQAGPSITSENMFKDKYYINSIVSSMELLENINVTMSPLTFSQFKDGNMEVTLTSKTSGKCEEMKVKLKKTDDPMKFSVDEGKRDVYITKTSVPDHWIIICEGELHGKQIRVAKLVGPNTYANPLAMKEFKEFIKKEGLGDKRIISPSQEESCTPE</sequence>
<evidence type="ECO:0000313" key="9">
    <source>
        <dbReference type="Proteomes" id="UP000002280"/>
    </source>
</evidence>
<evidence type="ECO:0000256" key="3">
    <source>
        <dbReference type="ARBA" id="ARBA00022525"/>
    </source>
</evidence>
<dbReference type="OMA" id="TMLISGW"/>
<dbReference type="STRING" id="13616.ENSMODP00000021799"/>
<dbReference type="InterPro" id="IPR002345">
    <property type="entry name" value="Lipocalin"/>
</dbReference>
<name>F6Z545_MONDO</name>
<dbReference type="AlphaFoldDB" id="F6Z545"/>
<evidence type="ECO:0000256" key="4">
    <source>
        <dbReference type="ARBA" id="ARBA00022729"/>
    </source>
</evidence>
<dbReference type="Ensembl" id="ENSMODT00000022178.3">
    <property type="protein sequence ID" value="ENSMODP00000021799.3"/>
    <property type="gene ID" value="ENSMODG00000017468.3"/>
</dbReference>
<evidence type="ECO:0000259" key="7">
    <source>
        <dbReference type="Pfam" id="PF00061"/>
    </source>
</evidence>
<evidence type="ECO:0000313" key="8">
    <source>
        <dbReference type="Ensembl" id="ENSMODP00000021799.3"/>
    </source>
</evidence>
<dbReference type="GO" id="GO:0036094">
    <property type="term" value="F:small molecule binding"/>
    <property type="evidence" value="ECO:0007669"/>
    <property type="project" value="InterPro"/>
</dbReference>
<evidence type="ECO:0000256" key="2">
    <source>
        <dbReference type="ARBA" id="ARBA00006889"/>
    </source>
</evidence>
<dbReference type="PRINTS" id="PR01175">
    <property type="entry name" value="VNEBNERGLAND"/>
</dbReference>
<dbReference type="InterPro" id="IPR002450">
    <property type="entry name" value="von_Ebner_gland"/>
</dbReference>
<evidence type="ECO:0000256" key="5">
    <source>
        <dbReference type="ARBA" id="ARBA00022743"/>
    </source>
</evidence>